<dbReference type="EMBL" id="FNGI01000006">
    <property type="protein sequence ID" value="SDL69867.1"/>
    <property type="molecule type" value="Genomic_DNA"/>
</dbReference>
<dbReference type="PANTHER" id="PTHR33362">
    <property type="entry name" value="SIALIC ACID TRAP TRANSPORTER PERMEASE PROTEIN SIAT-RELATED"/>
    <property type="match status" value="1"/>
</dbReference>
<dbReference type="InterPro" id="IPR010656">
    <property type="entry name" value="DctM"/>
</dbReference>
<proteinExistence type="inferred from homology"/>
<dbReference type="PIRSF" id="PIRSF006066">
    <property type="entry name" value="HI0050"/>
    <property type="match status" value="1"/>
</dbReference>
<evidence type="ECO:0000256" key="4">
    <source>
        <dbReference type="ARBA" id="ARBA00022692"/>
    </source>
</evidence>
<evidence type="ECO:0000256" key="7">
    <source>
        <dbReference type="RuleBase" id="RU369079"/>
    </source>
</evidence>
<keyword evidence="4 7" id="KW-0812">Transmembrane</keyword>
<feature type="transmembrane region" description="Helical" evidence="7">
    <location>
        <begin position="134"/>
        <end position="155"/>
    </location>
</feature>
<dbReference type="GO" id="GO:0005886">
    <property type="term" value="C:plasma membrane"/>
    <property type="evidence" value="ECO:0007669"/>
    <property type="project" value="UniProtKB-SubCell"/>
</dbReference>
<keyword evidence="7" id="KW-0813">Transport</keyword>
<keyword evidence="6 7" id="KW-0472">Membrane</keyword>
<feature type="transmembrane region" description="Helical" evidence="7">
    <location>
        <begin position="93"/>
        <end position="122"/>
    </location>
</feature>
<comment type="function">
    <text evidence="7">Part of the tripartite ATP-independent periplasmic (TRAP) transport system.</text>
</comment>
<feature type="transmembrane region" description="Helical" evidence="7">
    <location>
        <begin position="398"/>
        <end position="426"/>
    </location>
</feature>
<dbReference type="Pfam" id="PF06808">
    <property type="entry name" value="DctM"/>
    <property type="match status" value="1"/>
</dbReference>
<feature type="transmembrane region" description="Helical" evidence="7">
    <location>
        <begin position="307"/>
        <end position="333"/>
    </location>
</feature>
<evidence type="ECO:0000259" key="8">
    <source>
        <dbReference type="Pfam" id="PF06808"/>
    </source>
</evidence>
<dbReference type="PANTHER" id="PTHR33362:SF2">
    <property type="entry name" value="TRAP TRANSPORTER LARGE PERMEASE PROTEIN"/>
    <property type="match status" value="1"/>
</dbReference>
<sequence>MTFGIFILFGLLLIGIPIGIAFPLLVIANAETWNIDWAVLPSTTFGAVSSFPLLAIPLFILAGEVMNRGGLIKQLIDVCDRLLGWLRAPMGHVMIAASAMMGAITGSSVATVAAIGGAVGPVMMRRGYPPGYTAALNAASGMLGVLIPPSIPLILYGSIVGVSITQLFLAAILPGILMVIAFMTVHFFMTRRVLASGHEHAHSGNGAKSDDAAKSLPSILFRSAPALMLPVVVLGGIYSGVFTPTEAAAVATMYALFVMLLGRTGRFGDLSDIFSRAALSSAAILVVIAFTSVFNRALVLEQIPQSIAAFAPMVTDSVIVFLLVINVALLLIGMLMETNAATLLMGPLLAPAAASYGIDPVHLGIILVVNIELGLLTPPMAANLFVAARTNDVALIALLRYIGWFIFAALIVVACITFIPALPLWYRYF</sequence>
<name>A0A1G9M7C9_9GAMM</name>
<evidence type="ECO:0000313" key="10">
    <source>
        <dbReference type="Proteomes" id="UP000198654"/>
    </source>
</evidence>
<dbReference type="RefSeq" id="WP_089728733.1">
    <property type="nucleotide sequence ID" value="NZ_FNGI01000006.1"/>
</dbReference>
<evidence type="ECO:0000256" key="3">
    <source>
        <dbReference type="ARBA" id="ARBA00022519"/>
    </source>
</evidence>
<dbReference type="Proteomes" id="UP000198654">
    <property type="component" value="Unassembled WGS sequence"/>
</dbReference>
<keyword evidence="2" id="KW-1003">Cell membrane</keyword>
<accession>A0A1G9M7C9</accession>
<feature type="transmembrane region" description="Helical" evidence="7">
    <location>
        <begin position="219"/>
        <end position="241"/>
    </location>
</feature>
<feature type="transmembrane region" description="Helical" evidence="7">
    <location>
        <begin position="364"/>
        <end position="386"/>
    </location>
</feature>
<dbReference type="STRING" id="119000.SAMN05661010_02329"/>
<feature type="transmembrane region" description="Helical" evidence="7">
    <location>
        <begin position="167"/>
        <end position="189"/>
    </location>
</feature>
<comment type="similarity">
    <text evidence="7">Belongs to the TRAP transporter large permease family.</text>
</comment>
<feature type="transmembrane region" description="Helical" evidence="7">
    <location>
        <begin position="39"/>
        <end position="62"/>
    </location>
</feature>
<evidence type="ECO:0000256" key="5">
    <source>
        <dbReference type="ARBA" id="ARBA00022989"/>
    </source>
</evidence>
<dbReference type="InterPro" id="IPR004681">
    <property type="entry name" value="TRAP_DctM"/>
</dbReference>
<evidence type="ECO:0000256" key="1">
    <source>
        <dbReference type="ARBA" id="ARBA00004429"/>
    </source>
</evidence>
<keyword evidence="10" id="KW-1185">Reference proteome</keyword>
<dbReference type="NCBIfam" id="TIGR00786">
    <property type="entry name" value="dctM"/>
    <property type="match status" value="1"/>
</dbReference>
<feature type="domain" description="TRAP C4-dicarboxylate transport system permease DctM subunit" evidence="8">
    <location>
        <begin position="6"/>
        <end position="422"/>
    </location>
</feature>
<evidence type="ECO:0000313" key="9">
    <source>
        <dbReference type="EMBL" id="SDL69867.1"/>
    </source>
</evidence>
<evidence type="ECO:0000256" key="6">
    <source>
        <dbReference type="ARBA" id="ARBA00023136"/>
    </source>
</evidence>
<feature type="transmembrane region" description="Helical" evidence="7">
    <location>
        <begin position="277"/>
        <end position="295"/>
    </location>
</feature>
<evidence type="ECO:0000256" key="2">
    <source>
        <dbReference type="ARBA" id="ARBA00022475"/>
    </source>
</evidence>
<reference evidence="9 10" key="1">
    <citation type="submission" date="2016-10" db="EMBL/GenBank/DDBJ databases">
        <authorList>
            <person name="de Groot N.N."/>
        </authorList>
    </citation>
    <scope>NUCLEOTIDE SEQUENCE [LARGE SCALE GENOMIC DNA]</scope>
    <source>
        <strain evidence="9 10">DSM 14789</strain>
    </source>
</reference>
<organism evidence="9 10">
    <name type="scientific">Modicisalibacter muralis</name>
    <dbReference type="NCBI Taxonomy" id="119000"/>
    <lineage>
        <taxon>Bacteria</taxon>
        <taxon>Pseudomonadati</taxon>
        <taxon>Pseudomonadota</taxon>
        <taxon>Gammaproteobacteria</taxon>
        <taxon>Oceanospirillales</taxon>
        <taxon>Halomonadaceae</taxon>
        <taxon>Modicisalibacter</taxon>
    </lineage>
</organism>
<keyword evidence="3 7" id="KW-0997">Cell inner membrane</keyword>
<keyword evidence="5 7" id="KW-1133">Transmembrane helix</keyword>
<comment type="subcellular location">
    <subcellularLocation>
        <location evidence="1 7">Cell inner membrane</location>
        <topology evidence="1 7">Multi-pass membrane protein</topology>
    </subcellularLocation>
</comment>
<protein>
    <recommendedName>
        <fullName evidence="7">TRAP transporter large permease protein</fullName>
    </recommendedName>
</protein>
<dbReference type="GO" id="GO:0022857">
    <property type="term" value="F:transmembrane transporter activity"/>
    <property type="evidence" value="ECO:0007669"/>
    <property type="project" value="UniProtKB-UniRule"/>
</dbReference>
<feature type="transmembrane region" description="Helical" evidence="7">
    <location>
        <begin position="247"/>
        <end position="265"/>
    </location>
</feature>
<feature type="transmembrane region" description="Helical" evidence="7">
    <location>
        <begin position="6"/>
        <end position="27"/>
    </location>
</feature>
<dbReference type="AlphaFoldDB" id="A0A1G9M7C9"/>
<gene>
    <name evidence="9" type="ORF">SAMN05661010_02329</name>
</gene>
<dbReference type="OrthoDB" id="9796052at2"/>
<comment type="subunit">
    <text evidence="7">The complex comprises the extracytoplasmic solute receptor protein and the two transmembrane proteins.</text>
</comment>